<evidence type="ECO:0000313" key="1">
    <source>
        <dbReference type="EMBL" id="UXE59423.1"/>
    </source>
</evidence>
<reference evidence="1" key="1">
    <citation type="submission" date="2021-04" db="EMBL/GenBank/DDBJ databases">
        <title>Genome sequence of Woronichinia naegeliana from Washington state freshwater lake bloom.</title>
        <authorList>
            <person name="Dreher T.W."/>
        </authorList>
    </citation>
    <scope>NUCLEOTIDE SEQUENCE</scope>
    <source>
        <strain evidence="1">WA131</strain>
    </source>
</reference>
<dbReference type="EMBL" id="CP073041">
    <property type="protein sequence ID" value="UXE59423.1"/>
    <property type="molecule type" value="Genomic_DNA"/>
</dbReference>
<dbReference type="AlphaFoldDB" id="A0A977KT63"/>
<protein>
    <submittedName>
        <fullName evidence="1">Uncharacterized protein</fullName>
    </submittedName>
</protein>
<name>A0A977KT63_9CYAN</name>
<organism evidence="1">
    <name type="scientific">Woronichinia naegeliana WA131</name>
    <dbReference type="NCBI Taxonomy" id="2824559"/>
    <lineage>
        <taxon>Bacteria</taxon>
        <taxon>Bacillati</taxon>
        <taxon>Cyanobacteriota</taxon>
        <taxon>Cyanophyceae</taxon>
        <taxon>Synechococcales</taxon>
        <taxon>Coelosphaeriaceae</taxon>
        <taxon>Woronichinia</taxon>
    </lineage>
</organism>
<sequence length="206" mass="24614">MTTDGWEATRSAWKSLFEGITLILCFLHEVLKIRSVCRSKPQQCQRLCQKLWEVYQGTTKRQFAQRLRRFLEWVKKQKLSEVITAKVRRIHLKSHLFQSALDFPNAYRTSNQVDRPMNYFDRVLYSMQYFHGNLTSARLTVRSLALLWNFRPYSRKTCVRKQGQLSPFESLNGFRYHDHWLRNLLIASSLNGRRPLSSHRHKPLRN</sequence>
<accession>A0A977KT63</accession>
<dbReference type="KEGG" id="wna:KA717_26865"/>
<proteinExistence type="predicted"/>
<dbReference type="Proteomes" id="UP001065613">
    <property type="component" value="Chromosome"/>
</dbReference>
<gene>
    <name evidence="1" type="ORF">KA717_26865</name>
</gene>